<gene>
    <name evidence="1" type="ORF">GBF38_013873</name>
</gene>
<dbReference type="Proteomes" id="UP000805704">
    <property type="component" value="Chromosome 16"/>
</dbReference>
<sequence>MFPPCGQCQKDCISELIRGIHRAYGGKKGPVSWSCSSAAMKFSLVAALVVVLAVSHGTEAVSLVKRDVQSEVDRIAKIINDMSAVTQEMVEKVKALEVTNTAQTYLEDTKAKILPLVEKVQAEATKLQDQVRPFIANIEDQMRPLTDNFNAQVKPLTDKIHAQVKPLADNFQAQVQPLADNFQAQVKPLADNFQAQVKPLTDMMEKFFQQVMDQTKALLPPQ</sequence>
<keyword evidence="2" id="KW-1185">Reference proteome</keyword>
<evidence type="ECO:0000313" key="2">
    <source>
        <dbReference type="Proteomes" id="UP000805704"/>
    </source>
</evidence>
<reference evidence="1" key="1">
    <citation type="submission" date="2020-04" db="EMBL/GenBank/DDBJ databases">
        <title>A chromosome-scale assembly and high-density genetic map of the yellow drum (Nibea albiflora) genome.</title>
        <authorList>
            <person name="Xu D."/>
            <person name="Zhang W."/>
            <person name="Chen R."/>
            <person name="Tan P."/>
            <person name="Wang L."/>
            <person name="Song H."/>
            <person name="Tian L."/>
            <person name="Zhu Q."/>
            <person name="Wang B."/>
        </authorList>
    </citation>
    <scope>NUCLEOTIDE SEQUENCE</scope>
    <source>
        <strain evidence="1">ZJHYS-2018</strain>
    </source>
</reference>
<dbReference type="EMBL" id="CM024804">
    <property type="protein sequence ID" value="KAG8009826.1"/>
    <property type="molecule type" value="Genomic_DNA"/>
</dbReference>
<accession>A0ACB7F6Q9</accession>
<protein>
    <submittedName>
        <fullName evidence="1">Type-4 ice-structuring protein LS-12</fullName>
    </submittedName>
</protein>
<name>A0ACB7F6Q9_NIBAL</name>
<comment type="caution">
    <text evidence="1">The sequence shown here is derived from an EMBL/GenBank/DDBJ whole genome shotgun (WGS) entry which is preliminary data.</text>
</comment>
<proteinExistence type="predicted"/>
<organism evidence="1 2">
    <name type="scientific">Nibea albiflora</name>
    <name type="common">Yellow drum</name>
    <name type="synonym">Corvina albiflora</name>
    <dbReference type="NCBI Taxonomy" id="240163"/>
    <lineage>
        <taxon>Eukaryota</taxon>
        <taxon>Metazoa</taxon>
        <taxon>Chordata</taxon>
        <taxon>Craniata</taxon>
        <taxon>Vertebrata</taxon>
        <taxon>Euteleostomi</taxon>
        <taxon>Actinopterygii</taxon>
        <taxon>Neopterygii</taxon>
        <taxon>Teleostei</taxon>
        <taxon>Neoteleostei</taxon>
        <taxon>Acanthomorphata</taxon>
        <taxon>Eupercaria</taxon>
        <taxon>Sciaenidae</taxon>
        <taxon>Nibea</taxon>
    </lineage>
</organism>
<evidence type="ECO:0000313" key="1">
    <source>
        <dbReference type="EMBL" id="KAG8009826.1"/>
    </source>
</evidence>